<dbReference type="GeneID" id="114849330"/>
<dbReference type="KEGG" id="bspl:114849330"/>
<evidence type="ECO:0000313" key="4">
    <source>
        <dbReference type="RefSeq" id="XP_028996464.1"/>
    </source>
</evidence>
<dbReference type="Pfam" id="PF06046">
    <property type="entry name" value="Sec6"/>
    <property type="match status" value="1"/>
</dbReference>
<dbReference type="GO" id="GO:0000149">
    <property type="term" value="F:SNARE binding"/>
    <property type="evidence" value="ECO:0007669"/>
    <property type="project" value="TreeGrafter"/>
</dbReference>
<evidence type="ECO:0000256" key="1">
    <source>
        <dbReference type="ARBA" id="ARBA00009447"/>
    </source>
</evidence>
<dbReference type="InterPro" id="IPR042532">
    <property type="entry name" value="EXOC3/Sec6_C"/>
</dbReference>
<gene>
    <name evidence="4" type="primary">tnfaip2a</name>
</gene>
<name>A0A6P7LR94_BETSP</name>
<dbReference type="OrthoDB" id="190098at2759"/>
<feature type="coiled-coil region" evidence="2">
    <location>
        <begin position="132"/>
        <end position="175"/>
    </location>
</feature>
<dbReference type="InterPro" id="IPR010326">
    <property type="entry name" value="EXOC3/Sec6"/>
</dbReference>
<dbReference type="GO" id="GO:0051601">
    <property type="term" value="P:exocyst localization"/>
    <property type="evidence" value="ECO:0007669"/>
    <property type="project" value="TreeGrafter"/>
</dbReference>
<comment type="similarity">
    <text evidence="1">Belongs to the SEC6 family.</text>
</comment>
<dbReference type="Gene3D" id="1.10.357.50">
    <property type="match status" value="1"/>
</dbReference>
<dbReference type="PANTHER" id="PTHR21292">
    <property type="entry name" value="EXOCYST COMPLEX COMPONENT SEC6-RELATED"/>
    <property type="match status" value="1"/>
</dbReference>
<keyword evidence="2" id="KW-0175">Coiled coil</keyword>
<dbReference type="InParanoid" id="A0A6P7LR94"/>
<dbReference type="GO" id="GO:0006887">
    <property type="term" value="P:exocytosis"/>
    <property type="evidence" value="ECO:0007669"/>
    <property type="project" value="InterPro"/>
</dbReference>
<dbReference type="Proteomes" id="UP000515150">
    <property type="component" value="Chromosome 24"/>
</dbReference>
<dbReference type="GO" id="GO:0000145">
    <property type="term" value="C:exocyst"/>
    <property type="evidence" value="ECO:0007669"/>
    <property type="project" value="InterPro"/>
</dbReference>
<accession>A0A6P7LR94</accession>
<evidence type="ECO:0000256" key="2">
    <source>
        <dbReference type="SAM" id="Coils"/>
    </source>
</evidence>
<dbReference type="RefSeq" id="XP_028996464.1">
    <property type="nucleotide sequence ID" value="XM_029140631.3"/>
</dbReference>
<proteinExistence type="inferred from homology"/>
<dbReference type="Gene3D" id="1.10.357.70">
    <property type="entry name" value="Exocyst complex component Sec6, C-terminal domain"/>
    <property type="match status" value="1"/>
</dbReference>
<reference evidence="4" key="1">
    <citation type="submission" date="2025-08" db="UniProtKB">
        <authorList>
            <consortium name="RefSeq"/>
        </authorList>
    </citation>
    <scope>IDENTIFICATION</scope>
</reference>
<keyword evidence="3" id="KW-1185">Reference proteome</keyword>
<dbReference type="PANTHER" id="PTHR21292:SF4">
    <property type="entry name" value="TUMOR NECROSIS FACTOR ALPHA-INDUCED PROTEIN 2"/>
    <property type="match status" value="1"/>
</dbReference>
<protein>
    <submittedName>
        <fullName evidence="4">Tumor necrosis factor alpha-induced protein 2a isoform X1</fullName>
    </submittedName>
</protein>
<sequence length="744" mass="84123">MSPLLVSNQTSASLDTDTILHNLSLLLTSSQRPALTRPASNASEHFKPKIIQTHVNSQEPGETENPPDAAALDPNPLRIRCGPSCGSDTRLFALCSESETKVREEAGDVQENNEKRRKKEFKLKIHAFFKKNHKQENRVQAADDNLECVEERQQEQEEEELLENISRRLMVQEEQLFSQDTPSEQEQDQLHKDFEALIVQVWITINNTFIFSTPQQLKVLKSAVAIIQGQEEQDRRWAGCVDGPAPVWRPQKCVSTHNNLLQNMVESRLKEAVGHDSGEPSESTWSPVKKEVFRLGKCVKKDLLAVVKVKDCYPPQMDIINLYAGLYHQRFSSRLADLAVSDLGTDDCCYVLLWVNHCYPCEILKHKELDGKVKAACLGSLLLPETLNQLEEQYLTGKQDKVKLWLQTVLKTEEQSWMNGSTPKIVDAFYYSPLAVDVIQIIDGSLSELSHVIRDQSKAQRVTQHLEAFLISYKKRVEEFVKGNHWNVIPVVKAQLACEEQLRDYVTGTGRLSEEQRRQCLHSLSALRDCGYSCFTCPIHAQLKMCCSQLWTPVWLDGSLPVIDALLDFMSQQLTDLADLQPVCRQSLLHIVYESVVLQYVRKMMKARVKIEENAAQQIVEDAQNINDFFSERGCSGSSWLSEMLCSIAEILRLKDPGSVQLEMAFLAQRFPDLSDAHVLALLSLKTGLSSSDVRSIRRSVAENRSTEGSANRGPLFFSKVKVRWINAAINQMGVLTSACQNPK</sequence>
<organism evidence="3 4">
    <name type="scientific">Betta splendens</name>
    <name type="common">Siamese fighting fish</name>
    <dbReference type="NCBI Taxonomy" id="158456"/>
    <lineage>
        <taxon>Eukaryota</taxon>
        <taxon>Metazoa</taxon>
        <taxon>Chordata</taxon>
        <taxon>Craniata</taxon>
        <taxon>Vertebrata</taxon>
        <taxon>Euteleostomi</taxon>
        <taxon>Actinopterygii</taxon>
        <taxon>Neopterygii</taxon>
        <taxon>Teleostei</taxon>
        <taxon>Neoteleostei</taxon>
        <taxon>Acanthomorphata</taxon>
        <taxon>Anabantaria</taxon>
        <taxon>Anabantiformes</taxon>
        <taxon>Anabantoidei</taxon>
        <taxon>Osphronemidae</taxon>
        <taxon>Betta</taxon>
    </lineage>
</organism>
<evidence type="ECO:0000313" key="3">
    <source>
        <dbReference type="Proteomes" id="UP000515150"/>
    </source>
</evidence>
<dbReference type="AlphaFoldDB" id="A0A6P7LR94"/>
<dbReference type="CTD" id="567159"/>